<dbReference type="EMBL" id="LMXI01000272">
    <property type="protein sequence ID" value="KRT58784.1"/>
    <property type="molecule type" value="Genomic_DNA"/>
</dbReference>
<comment type="caution">
    <text evidence="13">The sequence shown here is derived from an EMBL/GenBank/DDBJ whole genome shotgun (WGS) entry which is preliminary data.</text>
</comment>
<feature type="binding site" evidence="11">
    <location>
        <position position="64"/>
    </location>
    <ligand>
        <name>Mn(2+)</name>
        <dbReference type="ChEBI" id="CHEBI:29035"/>
        <label>1</label>
    </ligand>
</feature>
<evidence type="ECO:0000256" key="11">
    <source>
        <dbReference type="PIRSR" id="PIRSR601233-3"/>
    </source>
</evidence>
<keyword evidence="7 11" id="KW-0464">Manganese</keyword>
<evidence type="ECO:0000256" key="3">
    <source>
        <dbReference type="ARBA" id="ARBA00022723"/>
    </source>
</evidence>
<dbReference type="GO" id="GO:0030145">
    <property type="term" value="F:manganese ion binding"/>
    <property type="evidence" value="ECO:0007669"/>
    <property type="project" value="TreeGrafter"/>
</dbReference>
<feature type="binding site" evidence="11">
    <location>
        <position position="141"/>
    </location>
    <ligand>
        <name>Mn(2+)</name>
        <dbReference type="ChEBI" id="CHEBI:29035"/>
        <label>1</label>
    </ligand>
</feature>
<dbReference type="OrthoDB" id="9802323at2"/>
<dbReference type="STRING" id="54398.Ga0074115_1478"/>
<dbReference type="EMBL" id="LDXT01000050">
    <property type="protein sequence ID" value="KRT56449.1"/>
    <property type="molecule type" value="Genomic_DNA"/>
</dbReference>
<comment type="cofactor">
    <cofactor evidence="11">
        <name>Mn(2+)</name>
        <dbReference type="ChEBI" id="CHEBI:29035"/>
    </cofactor>
    <text evidence="11">Binds 2 manganese ions per subunit.</text>
</comment>
<feature type="binding site" evidence="10">
    <location>
        <begin position="295"/>
        <end position="298"/>
    </location>
    <ligand>
        <name>GMP</name>
        <dbReference type="ChEBI" id="CHEBI:58115"/>
    </ligand>
</feature>
<feature type="binding site" evidence="10">
    <location>
        <begin position="271"/>
        <end position="274"/>
    </location>
    <ligand>
        <name>GMP</name>
        <dbReference type="ChEBI" id="CHEBI:58115"/>
    </ligand>
</feature>
<comment type="catalytic activity">
    <reaction evidence="8">
        <text>a 3'-end 3'-phospho-ribonucleotide-RNA + a 5'-end dephospho-ribonucleoside-RNA + GTP = a ribonucleotidyl-ribonucleotide-RNA + GMP + diphosphate</text>
        <dbReference type="Rhea" id="RHEA:68076"/>
        <dbReference type="Rhea" id="RHEA-COMP:10463"/>
        <dbReference type="Rhea" id="RHEA-COMP:13936"/>
        <dbReference type="Rhea" id="RHEA-COMP:17355"/>
        <dbReference type="ChEBI" id="CHEBI:33019"/>
        <dbReference type="ChEBI" id="CHEBI:37565"/>
        <dbReference type="ChEBI" id="CHEBI:58115"/>
        <dbReference type="ChEBI" id="CHEBI:83062"/>
        <dbReference type="ChEBI" id="CHEBI:138284"/>
        <dbReference type="ChEBI" id="CHEBI:173118"/>
        <dbReference type="EC" id="6.5.1.8"/>
    </reaction>
</comment>
<evidence type="ECO:0000256" key="6">
    <source>
        <dbReference type="ARBA" id="ARBA00023134"/>
    </source>
</evidence>
<organism evidence="13 14">
    <name type="scientific">endosymbiont of Ridgeia piscesae</name>
    <dbReference type="NCBI Taxonomy" id="54398"/>
    <lineage>
        <taxon>Bacteria</taxon>
        <taxon>Pseudomonadati</taxon>
        <taxon>Pseudomonadota</taxon>
        <taxon>Gammaproteobacteria</taxon>
        <taxon>sulfur-oxidizing symbionts</taxon>
    </lineage>
</organism>
<evidence type="ECO:0000313" key="15">
    <source>
        <dbReference type="Proteomes" id="UP000051634"/>
    </source>
</evidence>
<feature type="binding site" evidence="11">
    <location>
        <position position="158"/>
    </location>
    <ligand>
        <name>Mn(2+)</name>
        <dbReference type="ChEBI" id="CHEBI:29035"/>
        <label>2</label>
    </ligand>
</feature>
<name>A0A0T5Z7G6_9GAMM</name>
<dbReference type="EC" id="6.5.1.8" evidence="1"/>
<sequence>MDKHMKIYAEHLEDSALEQFNSAMGQEFAIKGALMPDAHTGYSLPIGAVVASDGVVVPAWVGYDIGCGMCALPTSFESNDVTASSEEIFKEIYKKVPVGFNVNQHPVDCHLNPDDLSQLGRKAFEDRKGFRALGSLGGGNHFIEIGKDEEGKIWVIIHSGSRGVGHGIATEYMRLASGTQKILEGHHGLRVDDDTGRGYINDMSWALEFALANRKEMMRRIVGAISAYCDGEADWDKLINRNHNHAEEKDGMWIHRKGATHAEEGMMGVIPGNMRDGSFIVEGKGNPDALWSSSHGAGRVLGRKQAKRELKTEDFQETMRGITARVEDSTLDESPMAYKDIFEVMRLQADLVDVCQHVTPIVNVKG</sequence>
<dbReference type="PANTHER" id="PTHR43749:SF2">
    <property type="entry name" value="RNA-SPLICING LIGASE RTCB"/>
    <property type="match status" value="1"/>
</dbReference>
<dbReference type="GO" id="GO:0006396">
    <property type="term" value="P:RNA processing"/>
    <property type="evidence" value="ECO:0007669"/>
    <property type="project" value="InterPro"/>
</dbReference>
<feature type="active site" description="GMP-histidine intermediate" evidence="9">
    <location>
        <position position="295"/>
    </location>
</feature>
<feature type="binding site" evidence="10">
    <location>
        <begin position="243"/>
        <end position="244"/>
    </location>
    <ligand>
        <name>GMP</name>
        <dbReference type="ChEBI" id="CHEBI:58115"/>
    </ligand>
</feature>
<keyword evidence="3 11" id="KW-0479">Metal-binding</keyword>
<proteinExistence type="predicted"/>
<dbReference type="InterPro" id="IPR001233">
    <property type="entry name" value="RtcB"/>
</dbReference>
<evidence type="ECO:0000256" key="1">
    <source>
        <dbReference type="ARBA" id="ARBA00012726"/>
    </source>
</evidence>
<dbReference type="GO" id="GO:0042245">
    <property type="term" value="P:RNA repair"/>
    <property type="evidence" value="ECO:0007669"/>
    <property type="project" value="UniProtKB-KW"/>
</dbReference>
<evidence type="ECO:0000256" key="2">
    <source>
        <dbReference type="ARBA" id="ARBA00022598"/>
    </source>
</evidence>
<feature type="binding site" evidence="10">
    <location>
        <position position="278"/>
    </location>
    <ligand>
        <name>GMP</name>
        <dbReference type="ChEBI" id="CHEBI:58115"/>
    </ligand>
</feature>
<evidence type="ECO:0000256" key="8">
    <source>
        <dbReference type="ARBA" id="ARBA00047746"/>
    </source>
</evidence>
<dbReference type="RefSeq" id="WP_057956846.1">
    <property type="nucleotide sequence ID" value="NZ_KQ556963.1"/>
</dbReference>
<accession>A0A0T5Z7G6</accession>
<evidence type="ECO:0000256" key="5">
    <source>
        <dbReference type="ARBA" id="ARBA00022800"/>
    </source>
</evidence>
<feature type="binding site" evidence="10">
    <location>
        <position position="365"/>
    </location>
    <ligand>
        <name>GMP</name>
        <dbReference type="ChEBI" id="CHEBI:58115"/>
    </ligand>
</feature>
<feature type="binding site" evidence="11">
    <location>
        <position position="243"/>
    </location>
    <ligand>
        <name>Mn(2+)</name>
        <dbReference type="ChEBI" id="CHEBI:29035"/>
        <label>2</label>
    </ligand>
</feature>
<dbReference type="SUPFAM" id="SSF103365">
    <property type="entry name" value="Hypothetical protein PH1602"/>
    <property type="match status" value="1"/>
</dbReference>
<evidence type="ECO:0000313" key="12">
    <source>
        <dbReference type="EMBL" id="KRT56449.1"/>
    </source>
</evidence>
<evidence type="ECO:0000313" key="13">
    <source>
        <dbReference type="EMBL" id="KRT58784.1"/>
    </source>
</evidence>
<keyword evidence="6 10" id="KW-0342">GTP-binding</keyword>
<dbReference type="PATRIC" id="fig|54398.3.peg.3027"/>
<gene>
    <name evidence="12" type="ORF">Ga0074115_1478</name>
    <name evidence="13" type="ORF">Ga0076813_14222</name>
</gene>
<dbReference type="Pfam" id="PF01139">
    <property type="entry name" value="RtcB"/>
    <property type="match status" value="2"/>
</dbReference>
<evidence type="ECO:0000313" key="14">
    <source>
        <dbReference type="Proteomes" id="UP000051276"/>
    </source>
</evidence>
<dbReference type="InterPro" id="IPR052915">
    <property type="entry name" value="RtcB-like"/>
</dbReference>
<dbReference type="Proteomes" id="UP000051276">
    <property type="component" value="Unassembled WGS sequence"/>
</dbReference>
<evidence type="ECO:0000256" key="7">
    <source>
        <dbReference type="ARBA" id="ARBA00023211"/>
    </source>
</evidence>
<dbReference type="PANTHER" id="PTHR43749">
    <property type="entry name" value="RNA-SPLICING LIGASE RTCB"/>
    <property type="match status" value="1"/>
</dbReference>
<keyword evidence="15" id="KW-1185">Reference proteome</keyword>
<dbReference type="AlphaFoldDB" id="A0A0T5Z7G6"/>
<protein>
    <recommendedName>
        <fullName evidence="1">3'-phosphate/5'-hydroxy nucleic acid ligase</fullName>
        <ecNumber evidence="1">6.5.1.8</ecNumber>
    </recommendedName>
</protein>
<dbReference type="Gene3D" id="3.90.1860.10">
    <property type="entry name" value="tRNA-splicing ligase RtcB"/>
    <property type="match status" value="1"/>
</dbReference>
<keyword evidence="5" id="KW-0692">RNA repair</keyword>
<feature type="binding site" evidence="10">
    <location>
        <begin position="140"/>
        <end position="144"/>
    </location>
    <ligand>
        <name>GMP</name>
        <dbReference type="ChEBI" id="CHEBI:58115"/>
    </ligand>
</feature>
<dbReference type="InterPro" id="IPR036025">
    <property type="entry name" value="RtcB-like_sf"/>
</dbReference>
<dbReference type="GO" id="GO:0006281">
    <property type="term" value="P:DNA repair"/>
    <property type="evidence" value="ECO:0007669"/>
    <property type="project" value="TreeGrafter"/>
</dbReference>
<dbReference type="GO" id="GO:0170057">
    <property type="term" value="F:RNA ligase (GTP) activity"/>
    <property type="evidence" value="ECO:0007669"/>
    <property type="project" value="UniProtKB-EC"/>
</dbReference>
<dbReference type="Proteomes" id="UP000051634">
    <property type="component" value="Unassembled WGS sequence"/>
</dbReference>
<evidence type="ECO:0000256" key="10">
    <source>
        <dbReference type="PIRSR" id="PIRSR601233-2"/>
    </source>
</evidence>
<keyword evidence="4 10" id="KW-0547">Nucleotide-binding</keyword>
<keyword evidence="2 13" id="KW-0436">Ligase</keyword>
<reference evidence="14 15" key="1">
    <citation type="submission" date="2015-11" db="EMBL/GenBank/DDBJ databases">
        <title>The genome of Candidatus Endoriftia persephone in Ridgeia piscesae and population structure of the North Eastern Pacific vestimentiferan symbionts.</title>
        <authorList>
            <person name="Perez M."/>
            <person name="Juniper K.S."/>
        </authorList>
    </citation>
    <scope>NUCLEOTIDE SEQUENCE [LARGE SCALE GENOMIC DNA]</scope>
    <source>
        <strain evidence="13">Ind10</strain>
        <strain evidence="12">Ind11</strain>
    </source>
</reference>
<evidence type="ECO:0000256" key="9">
    <source>
        <dbReference type="PIRSR" id="PIRSR601233-1"/>
    </source>
</evidence>
<dbReference type="GO" id="GO:0003909">
    <property type="term" value="F:DNA ligase activity"/>
    <property type="evidence" value="ECO:0007669"/>
    <property type="project" value="TreeGrafter"/>
</dbReference>
<evidence type="ECO:0000256" key="4">
    <source>
        <dbReference type="ARBA" id="ARBA00022741"/>
    </source>
</evidence>
<dbReference type="GO" id="GO:0005525">
    <property type="term" value="F:GTP binding"/>
    <property type="evidence" value="ECO:0007669"/>
    <property type="project" value="UniProtKB-KW"/>
</dbReference>